<dbReference type="STRING" id="357809.Cphy_1307"/>
<dbReference type="SUPFAM" id="SSF69572">
    <property type="entry name" value="Activating enzymes of the ubiquitin-like proteins"/>
    <property type="match status" value="1"/>
</dbReference>
<feature type="domain" description="THIF-type NAD/FAD binding fold" evidence="1">
    <location>
        <begin position="17"/>
        <end position="243"/>
    </location>
</feature>
<dbReference type="GO" id="GO:0061503">
    <property type="term" value="F:tRNA threonylcarbamoyladenosine dehydratase"/>
    <property type="evidence" value="ECO:0007669"/>
    <property type="project" value="TreeGrafter"/>
</dbReference>
<proteinExistence type="predicted"/>
<keyword evidence="3" id="KW-1185">Reference proteome</keyword>
<dbReference type="HOGENOM" id="CLU_013325_4_1_9"/>
<dbReference type="eggNOG" id="COG1179">
    <property type="taxonomic scope" value="Bacteria"/>
</dbReference>
<dbReference type="GO" id="GO:0061504">
    <property type="term" value="P:cyclic threonylcarbamoyladenosine biosynthetic process"/>
    <property type="evidence" value="ECO:0007669"/>
    <property type="project" value="TreeGrafter"/>
</dbReference>
<dbReference type="EMBL" id="CP000885">
    <property type="protein sequence ID" value="ABX41684.1"/>
    <property type="molecule type" value="Genomic_DNA"/>
</dbReference>
<evidence type="ECO:0000259" key="1">
    <source>
        <dbReference type="Pfam" id="PF00899"/>
    </source>
</evidence>
<dbReference type="InterPro" id="IPR000594">
    <property type="entry name" value="ThiF_NAD_FAD-bd"/>
</dbReference>
<dbReference type="PANTHER" id="PTHR43267">
    <property type="entry name" value="TRNA THREONYLCARBAMOYLADENOSINE DEHYDRATASE"/>
    <property type="match status" value="1"/>
</dbReference>
<dbReference type="KEGG" id="cpy:Cphy_1307"/>
<dbReference type="InterPro" id="IPR045886">
    <property type="entry name" value="ThiF/MoeB/HesA"/>
</dbReference>
<organism evidence="2 3">
    <name type="scientific">Lachnoclostridium phytofermentans (strain ATCC 700394 / DSM 18823 / ISDg)</name>
    <name type="common">Clostridium phytofermentans</name>
    <dbReference type="NCBI Taxonomy" id="357809"/>
    <lineage>
        <taxon>Bacteria</taxon>
        <taxon>Bacillati</taxon>
        <taxon>Bacillota</taxon>
        <taxon>Clostridia</taxon>
        <taxon>Lachnospirales</taxon>
        <taxon>Lachnospiraceae</taxon>
    </lineage>
</organism>
<accession>A9KNT3</accession>
<gene>
    <name evidence="2" type="ordered locus">Cphy_1307</name>
</gene>
<protein>
    <submittedName>
        <fullName evidence="2">UBA/THIF-type NAD/FAD binding protein</fullName>
    </submittedName>
</protein>
<dbReference type="Pfam" id="PF00899">
    <property type="entry name" value="ThiF"/>
    <property type="match status" value="1"/>
</dbReference>
<dbReference type="CDD" id="cd00755">
    <property type="entry name" value="YgdL_like"/>
    <property type="match status" value="1"/>
</dbReference>
<evidence type="ECO:0000313" key="2">
    <source>
        <dbReference type="EMBL" id="ABX41684.1"/>
    </source>
</evidence>
<dbReference type="FunFam" id="3.40.50.720:FF:000141">
    <property type="entry name" value="tRNA threonylcarbamoyladenosine dehydratase"/>
    <property type="match status" value="1"/>
</dbReference>
<sequence length="244" mass="26945">MERYGYFYMENQFERSAFIIGEEGVEKLQQSHVAVFGVGGVGGYVVEALVRSGIGEITIVDNDTICLSNINRQIIATHDTVGQYKVDVMEKRIKSINPNAIIHSYRSFFLPETAEEFDFASYNYVVDAIDTVAGKLSLVEKAQAVGTPIMCSMGAGNKLDPTKFEVADIYKTSICPLAKVMRYECKKRGIKKLKVVYSKELPITPVMQPQEQTQRRSTPGSIAFVPSAAGLIIASTVVRDLLGK</sequence>
<dbReference type="AlphaFoldDB" id="A9KNT3"/>
<dbReference type="RefSeq" id="WP_012199338.1">
    <property type="nucleotide sequence ID" value="NC_010001.1"/>
</dbReference>
<dbReference type="Gene3D" id="3.40.50.720">
    <property type="entry name" value="NAD(P)-binding Rossmann-like Domain"/>
    <property type="match status" value="1"/>
</dbReference>
<reference evidence="3" key="1">
    <citation type="submission" date="2007-11" db="EMBL/GenBank/DDBJ databases">
        <title>Complete genome sequence of Clostridium phytofermentans ISDg.</title>
        <authorList>
            <person name="Leschine S.B."/>
            <person name="Warnick T.A."/>
            <person name="Blanchard J.L."/>
            <person name="Schnell D.J."/>
            <person name="Petit E.L."/>
            <person name="LaTouf W.G."/>
            <person name="Copeland A."/>
            <person name="Lucas S."/>
            <person name="Lapidus A."/>
            <person name="Barry K."/>
            <person name="Glavina del Rio T."/>
            <person name="Dalin E."/>
            <person name="Tice H."/>
            <person name="Pitluck S."/>
            <person name="Kiss H."/>
            <person name="Brettin T."/>
            <person name="Bruce D."/>
            <person name="Detter J.C."/>
            <person name="Han C."/>
            <person name="Kuske C."/>
            <person name="Schmutz J."/>
            <person name="Larimer F."/>
            <person name="Land M."/>
            <person name="Hauser L."/>
            <person name="Kyrpides N."/>
            <person name="Kim E.A."/>
            <person name="Richardson P."/>
        </authorList>
    </citation>
    <scope>NUCLEOTIDE SEQUENCE [LARGE SCALE GENOMIC DNA]</scope>
    <source>
        <strain evidence="3">ATCC 700394 / DSM 18823 / ISDg</strain>
    </source>
</reference>
<dbReference type="Proteomes" id="UP000000370">
    <property type="component" value="Chromosome"/>
</dbReference>
<dbReference type="PANTHER" id="PTHR43267:SF1">
    <property type="entry name" value="TRNA THREONYLCARBAMOYLADENOSINE DEHYDRATASE"/>
    <property type="match status" value="1"/>
</dbReference>
<dbReference type="InterPro" id="IPR035985">
    <property type="entry name" value="Ubiquitin-activating_enz"/>
</dbReference>
<evidence type="ECO:0000313" key="3">
    <source>
        <dbReference type="Proteomes" id="UP000000370"/>
    </source>
</evidence>
<name>A9KNT3_LACP7</name>
<dbReference type="GO" id="GO:0008641">
    <property type="term" value="F:ubiquitin-like modifier activating enzyme activity"/>
    <property type="evidence" value="ECO:0007669"/>
    <property type="project" value="InterPro"/>
</dbReference>